<reference evidence="2 5" key="1">
    <citation type="submission" date="2018-08" db="EMBL/GenBank/DDBJ databases">
        <title>A genome reference for cultivated species of the human gut microbiota.</title>
        <authorList>
            <person name="Zou Y."/>
            <person name="Xue W."/>
            <person name="Luo G."/>
        </authorList>
    </citation>
    <scope>NUCLEOTIDE SEQUENCE [LARGE SCALE GENOMIC DNA]</scope>
    <source>
        <strain evidence="3 5">AF26-4BH</strain>
        <strain evidence="2">TF05-5AC</strain>
    </source>
</reference>
<keyword evidence="2" id="KW-0378">Hydrolase</keyword>
<dbReference type="EMBL" id="QVLU01000007">
    <property type="protein sequence ID" value="RGE72101.1"/>
    <property type="molecule type" value="Genomic_DNA"/>
</dbReference>
<accession>A0A3E3HZZ4</accession>
<protein>
    <submittedName>
        <fullName evidence="2">ADP-ribosylglycohydrolase family protein</fullName>
    </submittedName>
</protein>
<evidence type="ECO:0000313" key="5">
    <source>
        <dbReference type="Proteomes" id="UP000261166"/>
    </source>
</evidence>
<name>A0A3E3HZZ4_9FIRM</name>
<dbReference type="SUPFAM" id="SSF101478">
    <property type="entry name" value="ADP-ribosylglycohydrolase"/>
    <property type="match status" value="1"/>
</dbReference>
<dbReference type="GO" id="GO:0046872">
    <property type="term" value="F:metal ion binding"/>
    <property type="evidence" value="ECO:0007669"/>
    <property type="project" value="UniProtKB-KW"/>
</dbReference>
<keyword evidence="1" id="KW-0479">Metal-binding</keyword>
<dbReference type="Gene3D" id="2.60.120.260">
    <property type="entry name" value="Galactose-binding domain-like"/>
    <property type="match status" value="1"/>
</dbReference>
<dbReference type="InterPro" id="IPR036705">
    <property type="entry name" value="Ribosyl_crysJ1_sf"/>
</dbReference>
<evidence type="ECO:0000313" key="3">
    <source>
        <dbReference type="EMBL" id="RGE72101.1"/>
    </source>
</evidence>
<dbReference type="RefSeq" id="WP_025488489.1">
    <property type="nucleotide sequence ID" value="NZ_JBKUNB010000008.1"/>
</dbReference>
<dbReference type="Pfam" id="PF03747">
    <property type="entry name" value="ADP_ribosyl_GH"/>
    <property type="match status" value="1"/>
</dbReference>
<sequence>MKQDFIEKIYAGWLAKIIGIRLGAPVESWTYEKIRTVYGEVNGYLADYRDFAADDDSNGPIFLIRALEDCGKTEEEAITPQDVAEALLNYAPYEHGFFWWGGYGVSTEHTAYLNLRHGITAPRSGSARQNGRTAAEQIGGQIFIDSWGLAAPGNPALAASLARKAASVTHDGNGVYGGIFVAVCISYAFVEKDIVKIIRKGLSFLPEDCEYAETVKAVMAFWEKEKNGWRLCFQYIFNNFGYDKYPGVCHIIPNIAVMILALLYGKGDFSDTINICTMCGWDTDCNVGNVAAIMGVRGGLNVIDSRKWRQPVHDFLACSSVIGSLNIMDIPYGASYIARQAYKLAGEEVPMPWKQIFEERMDSCHFEYPGSTHAIRMKVCNMDDGGSFSQREGTLLNTIETAFSGSRSLKCVIKPVARGEKVMVYKKTYCRPADFHDSRYDPAFSPLIYPGQTLHAAVRVTGEEYGVKACLYVHGDNGSRYYYGSWKEITPGCWEALSWTIPGLDGELLDEAGVCFLTGTAEEGDDFCCYLDDLYWDGTPSYGIDFASERVEVWPGLHREISQFTRLKGRLTLEQGRLHLSCSDFGEAYTGGWNWTDYMAEGFLTAHTGEIHLLQVRVQGALRSYAFGLIPEGRVGLLKNDNGYRLLCEACFPWEKEKEYRLAVRVKGNHITAAIDGKVLLEYEDNDNPYLYGCIGSAVREGSHCSLRKMWVGSAE</sequence>
<feature type="binding site" evidence="1">
    <location>
        <position position="282"/>
    </location>
    <ligand>
        <name>Mg(2+)</name>
        <dbReference type="ChEBI" id="CHEBI:18420"/>
        <label>1</label>
    </ligand>
</feature>
<dbReference type="AlphaFoldDB" id="A0A3E3HZZ4"/>
<feature type="binding site" evidence="1">
    <location>
        <position position="55"/>
    </location>
    <ligand>
        <name>Mg(2+)</name>
        <dbReference type="ChEBI" id="CHEBI:18420"/>
        <label>1</label>
    </ligand>
</feature>
<comment type="cofactor">
    <cofactor evidence="1">
        <name>Mg(2+)</name>
        <dbReference type="ChEBI" id="CHEBI:18420"/>
    </cofactor>
    <text evidence="1">Binds 2 magnesium ions per subunit.</text>
</comment>
<feature type="binding site" evidence="1">
    <location>
        <position position="284"/>
    </location>
    <ligand>
        <name>Mg(2+)</name>
        <dbReference type="ChEBI" id="CHEBI:18420"/>
        <label>1</label>
    </ligand>
</feature>
<evidence type="ECO:0000256" key="1">
    <source>
        <dbReference type="PIRSR" id="PIRSR605502-1"/>
    </source>
</evidence>
<dbReference type="OrthoDB" id="9761704at2"/>
<proteinExistence type="predicted"/>
<evidence type="ECO:0000313" key="4">
    <source>
        <dbReference type="Proteomes" id="UP000260812"/>
    </source>
</evidence>
<feature type="binding site" evidence="1">
    <location>
        <position position="56"/>
    </location>
    <ligand>
        <name>Mg(2+)</name>
        <dbReference type="ChEBI" id="CHEBI:18420"/>
        <label>1</label>
    </ligand>
</feature>
<dbReference type="InterPro" id="IPR005502">
    <property type="entry name" value="Ribosyl_crysJ1"/>
</dbReference>
<keyword evidence="4" id="KW-1185">Reference proteome</keyword>
<dbReference type="GeneID" id="97989076"/>
<organism evidence="2 4">
    <name type="scientific">Eisenbergiella massiliensis</name>
    <dbReference type="NCBI Taxonomy" id="1720294"/>
    <lineage>
        <taxon>Bacteria</taxon>
        <taxon>Bacillati</taxon>
        <taxon>Bacillota</taxon>
        <taxon>Clostridia</taxon>
        <taxon>Lachnospirales</taxon>
        <taxon>Lachnospiraceae</taxon>
        <taxon>Eisenbergiella</taxon>
    </lineage>
</organism>
<dbReference type="Gene3D" id="1.10.4080.10">
    <property type="entry name" value="ADP-ribosylation/Crystallin J1"/>
    <property type="match status" value="1"/>
</dbReference>
<dbReference type="EMBL" id="QVLV01000016">
    <property type="protein sequence ID" value="RGE57324.1"/>
    <property type="molecule type" value="Genomic_DNA"/>
</dbReference>
<dbReference type="Proteomes" id="UP000260812">
    <property type="component" value="Unassembled WGS sequence"/>
</dbReference>
<dbReference type="GO" id="GO:0016787">
    <property type="term" value="F:hydrolase activity"/>
    <property type="evidence" value="ECO:0007669"/>
    <property type="project" value="UniProtKB-KW"/>
</dbReference>
<dbReference type="Gene3D" id="2.60.120.560">
    <property type="entry name" value="Exo-inulinase, domain 1"/>
    <property type="match status" value="1"/>
</dbReference>
<comment type="caution">
    <text evidence="2">The sequence shown here is derived from an EMBL/GenBank/DDBJ whole genome shotgun (WGS) entry which is preliminary data.</text>
</comment>
<keyword evidence="1" id="KW-0460">Magnesium</keyword>
<gene>
    <name evidence="3" type="ORF">DWY69_09330</name>
    <name evidence="2" type="ORF">DXC51_19925</name>
</gene>
<dbReference type="Proteomes" id="UP000261166">
    <property type="component" value="Unassembled WGS sequence"/>
</dbReference>
<evidence type="ECO:0000313" key="2">
    <source>
        <dbReference type="EMBL" id="RGE57324.1"/>
    </source>
</evidence>